<gene>
    <name evidence="2" type="ORF">K3169_03260</name>
</gene>
<organism evidence="2 3">
    <name type="scientific">Pseudomonas phytophila</name>
    <dbReference type="NCBI Taxonomy" id="2867264"/>
    <lineage>
        <taxon>Bacteria</taxon>
        <taxon>Pseudomonadati</taxon>
        <taxon>Pseudomonadota</taxon>
        <taxon>Gammaproteobacteria</taxon>
        <taxon>Pseudomonadales</taxon>
        <taxon>Pseudomonadaceae</taxon>
        <taxon>Pseudomonas</taxon>
    </lineage>
</organism>
<evidence type="ECO:0000313" key="3">
    <source>
        <dbReference type="Proteomes" id="UP001063228"/>
    </source>
</evidence>
<name>A0ABY6FGK3_9PSED</name>
<dbReference type="RefSeq" id="WP_231677892.1">
    <property type="nucleotide sequence ID" value="NZ_CP081201.1"/>
</dbReference>
<proteinExistence type="predicted"/>
<accession>A0ABY6FGK3</accession>
<feature type="region of interest" description="Disordered" evidence="1">
    <location>
        <begin position="122"/>
        <end position="143"/>
    </location>
</feature>
<evidence type="ECO:0000313" key="2">
    <source>
        <dbReference type="EMBL" id="UXZ96946.1"/>
    </source>
</evidence>
<dbReference type="Proteomes" id="UP001063228">
    <property type="component" value="Chromosome"/>
</dbReference>
<sequence length="902" mass="97393">MDINTPQEVTALNDLIIPAIDIGGSGGLGNADLADPNKGVPMLAILVANTAVNDIAELYWDGVVVDNFTINEDQIDNGRISFNPLPLALPDNPAAKVFYRIYFGLGGNPDDSLIREVRVKRTVPGDPDPDNTTPTINENLLKPEGVPPVIDTARDLDVTVPRWPLMAEGDVLTLYWGGNRFAMKQPPLPAGEVGKPQIITVPSKTLIDAGDSEKLQVNYDIRDLVGNWSLLSLPAFTNVQVDPSAPAAPRVVDADVNLEVDLDKLGARDARVDTPAYTGIALGDDVTLHWLGQTADGNPVVPGLADKPVTNIGFGPSFDVPNKPVVDIAGGSATVYYRVAPAAGGSTRRSKSVTVTVIGDVAPLPKPILDEAVGTVIDPEDVLVDAHVIIQPYAGKGPGDVIYLTWEGKALNGQTYTYTDDYDVGRDEEDDDYEFLVPKANLVPLRNGTLTLSYKVKLFTGNLRPSLPSVYSVSGTAQLLLEPSVDNAPGDIIDPDLYDRTVLHIDGTAARLKRLDEVIAYWTGAPGNGSATKDFRVASDNQNLSWSILPPLIESNRHRTVAVRYEVRRDAGGEDKSDVRTLQIKAILPLPDILEDDAAHVVDIANLTKVTVRVPDYQMVTGDTVLVRWVGVRQRDTNTKTVGSPPRPIDFDIPILWAEENLDKGVTVTYSYGREDDPVIISPPQPINIANSQTGLNLIRPSVPAATAQGDPEVLDFSRLPENTALIMRVNYDGMARGQTVRGQWIGRVRYTTEIKDVTLVGPMDFIIPRDEVIDSIGSTASVSYTVVLTPGGTQLPSKILSLRILPQALNLVAPTINAANTTVSVAYGASLTSHTIVVRWKGVIEHYTAIQNPPTNGGTTHFTIPTAWVTESRGKEVLINYSVGVGSARLIFSQLLRKEMP</sequence>
<protein>
    <submittedName>
        <fullName evidence="2">Uncharacterized protein</fullName>
    </submittedName>
</protein>
<feature type="compositionally biased region" description="Low complexity" evidence="1">
    <location>
        <begin position="130"/>
        <end position="139"/>
    </location>
</feature>
<dbReference type="EMBL" id="CP081201">
    <property type="protein sequence ID" value="UXZ96946.1"/>
    <property type="molecule type" value="Genomic_DNA"/>
</dbReference>
<keyword evidence="3" id="KW-1185">Reference proteome</keyword>
<reference evidence="2" key="1">
    <citation type="submission" date="2021-08" db="EMBL/GenBank/DDBJ databases">
        <title>Complete genome sequence of Pseudomonas phytophila.</title>
        <authorList>
            <person name="Weir B.S."/>
            <person name="Templeton M.D."/>
            <person name="Arshed S."/>
            <person name="Andersen M.T."/>
            <person name="Jayaraman J."/>
        </authorList>
    </citation>
    <scope>NUCLEOTIDE SEQUENCE</scope>
    <source>
        <strain evidence="2">ICMP 23753</strain>
    </source>
</reference>
<evidence type="ECO:0000256" key="1">
    <source>
        <dbReference type="SAM" id="MobiDB-lite"/>
    </source>
</evidence>